<keyword evidence="1" id="KW-0472">Membrane</keyword>
<evidence type="ECO:0000313" key="3">
    <source>
        <dbReference type="EMBL" id="RZF60740.1"/>
    </source>
</evidence>
<evidence type="ECO:0000313" key="4">
    <source>
        <dbReference type="Proteomes" id="UP000292085"/>
    </source>
</evidence>
<organism evidence="3 4">
    <name type="scientific">Sphingomonas populi</name>
    <dbReference type="NCBI Taxonomy" id="2484750"/>
    <lineage>
        <taxon>Bacteria</taxon>
        <taxon>Pseudomonadati</taxon>
        <taxon>Pseudomonadota</taxon>
        <taxon>Alphaproteobacteria</taxon>
        <taxon>Sphingomonadales</taxon>
        <taxon>Sphingomonadaceae</taxon>
        <taxon>Sphingomonas</taxon>
    </lineage>
</organism>
<feature type="transmembrane region" description="Helical" evidence="1">
    <location>
        <begin position="109"/>
        <end position="127"/>
    </location>
</feature>
<dbReference type="AlphaFoldDB" id="A0A4Q6XKV8"/>
<keyword evidence="1" id="KW-0812">Transmembrane</keyword>
<dbReference type="OrthoDB" id="9790710at2"/>
<keyword evidence="1" id="KW-1133">Transmembrane helix</keyword>
<dbReference type="PANTHER" id="PTHR12526">
    <property type="entry name" value="GLYCOSYLTRANSFERASE"/>
    <property type="match status" value="1"/>
</dbReference>
<keyword evidence="4" id="KW-1185">Reference proteome</keyword>
<dbReference type="Gene3D" id="3.40.50.2000">
    <property type="entry name" value="Glycogen Phosphorylase B"/>
    <property type="match status" value="2"/>
</dbReference>
<protein>
    <submittedName>
        <fullName evidence="3">Glycosyltransferase</fullName>
    </submittedName>
</protein>
<reference evidence="3 4" key="1">
    <citation type="submission" date="2019-02" db="EMBL/GenBank/DDBJ databases">
        <authorList>
            <person name="Li Y."/>
        </authorList>
    </citation>
    <scope>NUCLEOTIDE SEQUENCE [LARGE SCALE GENOMIC DNA]</scope>
    <source>
        <strain evidence="3 4">3-7</strain>
    </source>
</reference>
<evidence type="ECO:0000256" key="1">
    <source>
        <dbReference type="SAM" id="Phobius"/>
    </source>
</evidence>
<dbReference type="EMBL" id="SGIS01000052">
    <property type="protein sequence ID" value="RZF60740.1"/>
    <property type="molecule type" value="Genomic_DNA"/>
</dbReference>
<accession>A0A4Q6XKV8</accession>
<dbReference type="CDD" id="cd03801">
    <property type="entry name" value="GT4_PimA-like"/>
    <property type="match status" value="1"/>
</dbReference>
<comment type="caution">
    <text evidence="3">The sequence shown here is derived from an EMBL/GenBank/DDBJ whole genome shotgun (WGS) entry which is preliminary data.</text>
</comment>
<dbReference type="Proteomes" id="UP000292085">
    <property type="component" value="Unassembled WGS sequence"/>
</dbReference>
<dbReference type="Pfam" id="PF13439">
    <property type="entry name" value="Glyco_transf_4"/>
    <property type="match status" value="1"/>
</dbReference>
<dbReference type="InterPro" id="IPR028098">
    <property type="entry name" value="Glyco_trans_4-like_N"/>
</dbReference>
<proteinExistence type="predicted"/>
<name>A0A4Q6XKV8_9SPHN</name>
<sequence length="394" mass="43660">MGVQVKKGRRDRNVRKRATVYTSSYRGGASWFVLELAAGMAAAGGDVLLISPRADPEEREALVTGIRRIELPRGAYGEGSKLVRLSRTLMRILSTFVAYARARGHGRSYVISFYDWLIVLVLQMLWIRLLGGHIVYVVHDARPHAWASPGARRRLESWLLKASYYLPQQLVTLTEVAREQVINEFGRRGPISVIPHGAYSSSEIPSASGKRNLLAFGMLRRNKRILETIEGMRVAVADGARATLTIAGGPHKEDVDYWTECETRLLGTEGYIHTEIEFIPEARLDQLLAKCDALILPYEEFSSQSGVAVLAACSGRLLVCTEAGGLGELIANGLEAVVIERPVTAETVADAIRRFDALPIEQVQAKAERSKAALDHYFSWVRIGGEYLKLCRRA</sequence>
<dbReference type="GO" id="GO:0016757">
    <property type="term" value="F:glycosyltransferase activity"/>
    <property type="evidence" value="ECO:0007669"/>
    <property type="project" value="UniProtKB-ARBA"/>
</dbReference>
<dbReference type="Pfam" id="PF13692">
    <property type="entry name" value="Glyco_trans_1_4"/>
    <property type="match status" value="1"/>
</dbReference>
<feature type="domain" description="Glycosyltransferase subfamily 4-like N-terminal" evidence="2">
    <location>
        <begin position="27"/>
        <end position="197"/>
    </location>
</feature>
<keyword evidence="3" id="KW-0808">Transferase</keyword>
<evidence type="ECO:0000259" key="2">
    <source>
        <dbReference type="Pfam" id="PF13439"/>
    </source>
</evidence>
<dbReference type="SUPFAM" id="SSF53756">
    <property type="entry name" value="UDP-Glycosyltransferase/glycogen phosphorylase"/>
    <property type="match status" value="1"/>
</dbReference>
<gene>
    <name evidence="3" type="ORF">EWE75_21460</name>
</gene>